<sequence length="468" mass="50951">MATTKNRWLLRLAPWFLPVGLVAFWQLASSMGWLSNRILPSPEGVIEAFWTLSASGELWQHLAISSWRALIGFSIGGSIGLTLGLISGLSRWGERLLDTSVQMLRNVPHLALIPLVILWFGIDESAKIFLVALGTLFPIYINTWHGIRNIDRGLVEMARSYGLSGFSLFVHVILPGALPSIMVGVRFALGLMWLTLIVAETISANAGIGYLAMTPANFCKPMWLWWPLFSTPYSANLRRQRPIAGASLAALAPGLPYKGGYRMNTARLNQGTPLLLSAVTKQYAANTVLNQLDLHIQAGQFVAVVGRSGGGKSTLLRLLAGLESPTSGALLAGTTPLAEIQDDTRMMFQDARLLPWKTVIDNVGLGLKGHWHNAARDALAAVGLENRAQEWPAALSGGQKQRVALARALIHRPGLLLLDEPLGALDALTRLEMQELIVSLWQEHGFTVLLVTHDVSEAVAMADRVFAD</sequence>
<feature type="domain" description="ABC transmembrane type-1" evidence="15">
    <location>
        <begin position="62"/>
        <end position="250"/>
    </location>
</feature>
<reference evidence="16 17" key="1">
    <citation type="submission" date="2013-10" db="EMBL/GenBank/DDBJ databases">
        <title>Antibiotic resistance diversity of beta-lactamase producers in the General Hospital Vienna.</title>
        <authorList>
            <person name="Barisic I."/>
            <person name="Mitteregger D."/>
            <person name="Hirschl A.M."/>
            <person name="Noehammer C."/>
            <person name="Wiesinger-Mayr H."/>
        </authorList>
    </citation>
    <scope>NUCLEOTIDE SEQUENCE [LARGE SCALE GENOMIC DNA]</scope>
    <source>
        <strain evidence="16 17">ISC11</strain>
    </source>
</reference>
<evidence type="ECO:0000313" key="17">
    <source>
        <dbReference type="Proteomes" id="UP000019194"/>
    </source>
</evidence>
<dbReference type="PROSITE" id="PS50928">
    <property type="entry name" value="ABC_TM1"/>
    <property type="match status" value="1"/>
</dbReference>
<dbReference type="InterPro" id="IPR050166">
    <property type="entry name" value="ABC_transporter_ATP-bind"/>
</dbReference>
<protein>
    <submittedName>
        <fullName evidence="16">Alkanesulfonates ABC transporter ATP-binding protein / Sulfonate ABC transporter, ATP-binding subunit SsuB</fullName>
    </submittedName>
</protein>
<dbReference type="AlphaFoldDB" id="A0A7G2IJA1"/>
<evidence type="ECO:0000256" key="12">
    <source>
        <dbReference type="ARBA" id="ARBA00023136"/>
    </source>
</evidence>
<dbReference type="NCBIfam" id="NF008470">
    <property type="entry name" value="PRK11365.1"/>
    <property type="match status" value="1"/>
</dbReference>
<keyword evidence="6" id="KW-0997">Cell inner membrane</keyword>
<comment type="similarity">
    <text evidence="2">Belongs to the ABC transporter superfamily.</text>
</comment>
<accession>A0A7G2IJA1</accession>
<dbReference type="Proteomes" id="UP000019194">
    <property type="component" value="Unassembled WGS sequence"/>
</dbReference>
<dbReference type="NCBIfam" id="NF008420">
    <property type="entry name" value="PRK11247.1"/>
    <property type="match status" value="1"/>
</dbReference>
<feature type="transmembrane region" description="Helical" evidence="13">
    <location>
        <begin position="69"/>
        <end position="92"/>
    </location>
</feature>
<proteinExistence type="inferred from homology"/>
<evidence type="ECO:0000256" key="6">
    <source>
        <dbReference type="ARBA" id="ARBA00022519"/>
    </source>
</evidence>
<dbReference type="InterPro" id="IPR017871">
    <property type="entry name" value="ABC_transporter-like_CS"/>
</dbReference>
<dbReference type="InterPro" id="IPR027417">
    <property type="entry name" value="P-loop_NTPase"/>
</dbReference>
<keyword evidence="5" id="KW-1003">Cell membrane</keyword>
<dbReference type="PROSITE" id="PS00211">
    <property type="entry name" value="ABC_TRANSPORTER_1"/>
    <property type="match status" value="1"/>
</dbReference>
<dbReference type="SUPFAM" id="SSF161098">
    <property type="entry name" value="MetI-like"/>
    <property type="match status" value="1"/>
</dbReference>
<evidence type="ECO:0000256" key="4">
    <source>
        <dbReference type="ARBA" id="ARBA00022448"/>
    </source>
</evidence>
<dbReference type="InterPro" id="IPR035906">
    <property type="entry name" value="MetI-like_sf"/>
</dbReference>
<dbReference type="InterPro" id="IPR003593">
    <property type="entry name" value="AAA+_ATPase"/>
</dbReference>
<keyword evidence="7 13" id="KW-0812">Transmembrane</keyword>
<dbReference type="FunFam" id="1.10.3720.10:FF:000003">
    <property type="entry name" value="Aliphatic sulfonate ABC transporter permease"/>
    <property type="match status" value="1"/>
</dbReference>
<dbReference type="PROSITE" id="PS50893">
    <property type="entry name" value="ABC_TRANSPORTER_2"/>
    <property type="match status" value="1"/>
</dbReference>
<dbReference type="InterPro" id="IPR003439">
    <property type="entry name" value="ABC_transporter-like_ATP-bd"/>
</dbReference>
<keyword evidence="9 16" id="KW-0067">ATP-binding</keyword>
<dbReference type="GO" id="GO:0005886">
    <property type="term" value="C:plasma membrane"/>
    <property type="evidence" value="ECO:0007669"/>
    <property type="project" value="UniProtKB-SubCell"/>
</dbReference>
<dbReference type="PANTHER" id="PTHR42788">
    <property type="entry name" value="TAURINE IMPORT ATP-BINDING PROTEIN-RELATED"/>
    <property type="match status" value="1"/>
</dbReference>
<evidence type="ECO:0000256" key="10">
    <source>
        <dbReference type="ARBA" id="ARBA00022967"/>
    </source>
</evidence>
<feature type="transmembrane region" description="Helical" evidence="13">
    <location>
        <begin position="104"/>
        <end position="122"/>
    </location>
</feature>
<dbReference type="PANTHER" id="PTHR42788:SF17">
    <property type="entry name" value="ALIPHATIC SULFONATES IMPORT ATP-BINDING PROTEIN SSUB"/>
    <property type="match status" value="1"/>
</dbReference>
<dbReference type="GO" id="GO:0005524">
    <property type="term" value="F:ATP binding"/>
    <property type="evidence" value="ECO:0007669"/>
    <property type="project" value="UniProtKB-KW"/>
</dbReference>
<keyword evidence="10" id="KW-1278">Translocase</keyword>
<comment type="subcellular location">
    <subcellularLocation>
        <location evidence="1">Cell inner membrane</location>
        <topology evidence="1">Multi-pass membrane protein</topology>
    </subcellularLocation>
    <subcellularLocation>
        <location evidence="13">Cell membrane</location>
        <topology evidence="13">Multi-pass membrane protein</topology>
    </subcellularLocation>
</comment>
<keyword evidence="4 13" id="KW-0813">Transport</keyword>
<feature type="domain" description="ABC transporter" evidence="14">
    <location>
        <begin position="274"/>
        <end position="467"/>
    </location>
</feature>
<comment type="caution">
    <text evidence="16">The sequence shown here is derived from an EMBL/GenBank/DDBJ whole genome shotgun (WGS) entry which is preliminary data.</text>
</comment>
<dbReference type="GO" id="GO:0042918">
    <property type="term" value="P:alkanesulfonate transmembrane transport"/>
    <property type="evidence" value="ECO:0007669"/>
    <property type="project" value="UniProtKB-ARBA"/>
</dbReference>
<dbReference type="EMBL" id="CBWP010000023">
    <property type="protein sequence ID" value="CDL37275.1"/>
    <property type="molecule type" value="Genomic_DNA"/>
</dbReference>
<dbReference type="Gene3D" id="1.10.3720.10">
    <property type="entry name" value="MetI-like"/>
    <property type="match status" value="1"/>
</dbReference>
<dbReference type="GO" id="GO:0016887">
    <property type="term" value="F:ATP hydrolysis activity"/>
    <property type="evidence" value="ECO:0007669"/>
    <property type="project" value="InterPro"/>
</dbReference>
<evidence type="ECO:0000259" key="15">
    <source>
        <dbReference type="PROSITE" id="PS50928"/>
    </source>
</evidence>
<dbReference type="SUPFAM" id="SSF52540">
    <property type="entry name" value="P-loop containing nucleoside triphosphate hydrolases"/>
    <property type="match status" value="1"/>
</dbReference>
<feature type="transmembrane region" description="Helical" evidence="13">
    <location>
        <begin position="12"/>
        <end position="34"/>
    </location>
</feature>
<comment type="similarity">
    <text evidence="3">Belongs to the binding-protein-dependent transport system permease family. CysTW subfamily.</text>
</comment>
<keyword evidence="12 13" id="KW-0472">Membrane</keyword>
<organism evidence="16 17">
    <name type="scientific">Citrobacter freundii</name>
    <dbReference type="NCBI Taxonomy" id="546"/>
    <lineage>
        <taxon>Bacteria</taxon>
        <taxon>Pseudomonadati</taxon>
        <taxon>Pseudomonadota</taxon>
        <taxon>Gammaproteobacteria</taxon>
        <taxon>Enterobacterales</taxon>
        <taxon>Enterobacteriaceae</taxon>
        <taxon>Citrobacter</taxon>
        <taxon>Citrobacter freundii complex</taxon>
    </lineage>
</organism>
<evidence type="ECO:0000256" key="1">
    <source>
        <dbReference type="ARBA" id="ARBA00004429"/>
    </source>
</evidence>
<name>A0A7G2IJA1_CITFR</name>
<dbReference type="SMART" id="SM00382">
    <property type="entry name" value="AAA"/>
    <property type="match status" value="1"/>
</dbReference>
<dbReference type="Pfam" id="PF00528">
    <property type="entry name" value="BPD_transp_1"/>
    <property type="match status" value="1"/>
</dbReference>
<evidence type="ECO:0000313" key="16">
    <source>
        <dbReference type="EMBL" id="CDL37275.1"/>
    </source>
</evidence>
<feature type="transmembrane region" description="Helical" evidence="13">
    <location>
        <begin position="191"/>
        <end position="213"/>
    </location>
</feature>
<evidence type="ECO:0000256" key="7">
    <source>
        <dbReference type="ARBA" id="ARBA00022692"/>
    </source>
</evidence>
<feature type="transmembrane region" description="Helical" evidence="13">
    <location>
        <begin position="128"/>
        <end position="147"/>
    </location>
</feature>
<dbReference type="CDD" id="cd06261">
    <property type="entry name" value="TM_PBP2"/>
    <property type="match status" value="1"/>
</dbReference>
<dbReference type="Pfam" id="PF00005">
    <property type="entry name" value="ABC_tran"/>
    <property type="match status" value="1"/>
</dbReference>
<evidence type="ECO:0000256" key="8">
    <source>
        <dbReference type="ARBA" id="ARBA00022741"/>
    </source>
</evidence>
<evidence type="ECO:0000256" key="9">
    <source>
        <dbReference type="ARBA" id="ARBA00022840"/>
    </source>
</evidence>
<dbReference type="CDD" id="cd03293">
    <property type="entry name" value="ABC_NrtD_SsuB_transporters"/>
    <property type="match status" value="1"/>
</dbReference>
<feature type="transmembrane region" description="Helical" evidence="13">
    <location>
        <begin position="168"/>
        <end position="185"/>
    </location>
</feature>
<keyword evidence="8" id="KW-0547">Nucleotide-binding</keyword>
<evidence type="ECO:0000259" key="14">
    <source>
        <dbReference type="PROSITE" id="PS50893"/>
    </source>
</evidence>
<keyword evidence="11 13" id="KW-1133">Transmembrane helix</keyword>
<dbReference type="InterPro" id="IPR000515">
    <property type="entry name" value="MetI-like"/>
</dbReference>
<dbReference type="Gene3D" id="3.40.50.300">
    <property type="entry name" value="P-loop containing nucleotide triphosphate hydrolases"/>
    <property type="match status" value="1"/>
</dbReference>
<evidence type="ECO:0000256" key="11">
    <source>
        <dbReference type="ARBA" id="ARBA00022989"/>
    </source>
</evidence>
<evidence type="ECO:0000256" key="3">
    <source>
        <dbReference type="ARBA" id="ARBA00007069"/>
    </source>
</evidence>
<evidence type="ECO:0000256" key="5">
    <source>
        <dbReference type="ARBA" id="ARBA00022475"/>
    </source>
</evidence>
<evidence type="ECO:0000256" key="13">
    <source>
        <dbReference type="RuleBase" id="RU363032"/>
    </source>
</evidence>
<evidence type="ECO:0000256" key="2">
    <source>
        <dbReference type="ARBA" id="ARBA00005417"/>
    </source>
</evidence>